<feature type="region of interest" description="Disordered" evidence="8">
    <location>
        <begin position="192"/>
        <end position="233"/>
    </location>
</feature>
<dbReference type="GO" id="GO:0071035">
    <property type="term" value="P:nuclear polyadenylation-dependent rRNA catabolic process"/>
    <property type="evidence" value="ECO:0007669"/>
    <property type="project" value="TreeGrafter"/>
</dbReference>
<dbReference type="Gene3D" id="4.10.60.10">
    <property type="entry name" value="Zinc finger, CCHC-type"/>
    <property type="match status" value="2"/>
</dbReference>
<dbReference type="GO" id="GO:0003723">
    <property type="term" value="F:RNA binding"/>
    <property type="evidence" value="ECO:0007669"/>
    <property type="project" value="TreeGrafter"/>
</dbReference>
<dbReference type="InParanoid" id="A0A084Q812"/>
<dbReference type="SMART" id="SM00343">
    <property type="entry name" value="ZnF_C2HC"/>
    <property type="match status" value="5"/>
</dbReference>
<dbReference type="SUPFAM" id="SSF57756">
    <property type="entry name" value="Retrovirus zinc finger-like domains"/>
    <property type="match status" value="2"/>
</dbReference>
<evidence type="ECO:0000313" key="11">
    <source>
        <dbReference type="Proteomes" id="UP000028524"/>
    </source>
</evidence>
<gene>
    <name evidence="10" type="ORF">S40285_09380</name>
</gene>
<comment type="subcellular location">
    <subcellularLocation>
        <location evidence="1">Nucleus</location>
    </subcellularLocation>
</comment>
<proteinExistence type="predicted"/>
<feature type="compositionally biased region" description="Low complexity" evidence="8">
    <location>
        <begin position="522"/>
        <end position="536"/>
    </location>
</feature>
<feature type="compositionally biased region" description="Pro residues" evidence="8">
    <location>
        <begin position="496"/>
        <end position="521"/>
    </location>
</feature>
<feature type="region of interest" description="Disordered" evidence="8">
    <location>
        <begin position="1"/>
        <end position="71"/>
    </location>
</feature>
<sequence length="608" mass="65105">MSLDQNIPGDVISIPSSDDEASVTLKRPRTDSSDQGGSPKRLKPAATSSGGTEASGFEDGEIDETESVEDANDEAATALTAPQPVVGASSNKAYMPERSLRLMGYDIPALADKKTGSWKSRYKAWVTVLCQNNAHHFPPLDQVTPIFIAYVDQEDHIQKKHKKSAKKQARVFEKTGSLESLYQSLQKHAAPSQSAPALASAGSVDAGKGGNQSVDAKFTHPESHASNRPHASTPLLQANRQNGITMPPRQPLIIPQGINALEQQRKYFPSASNPSNMCLLCGREGHTAPSCAHSACQFCGSKEHWKFSCPTRSRCATCQQLGHAANACTGKLSLGSQNLTCAYCESPKHIEADCTEMWRSFHPDADAVQKVETIRPSCASCGSAKHYSDDCQERQLYPQNPTWSLHNRDRYVKEGCGNAAIEDFDSSQSAGIARGPELKIRGHASRTNNVHYSESDDSDVEFLGSRVSKPQPAVGQIRMSSNIQMPKTYGGHGLPAQPPLPPGPPPPLPSSFPGQRPPPGVLPRRLQAPSLPSSLPAKPPAAPRDYRSVPPPPQMQGGNSQSWSGKQNDPSQQGNWSGRGRGGAQGSRGRGGRGGRGGKGKGRGRGKS</sequence>
<dbReference type="AlphaFoldDB" id="A0A084Q812"/>
<dbReference type="PANTHER" id="PTHR46543:SF1">
    <property type="entry name" value="ZINC FINGER CCHC DOMAIN-CONTAINING PROTEIN 7"/>
    <property type="match status" value="1"/>
</dbReference>
<dbReference type="GO" id="GO:0071036">
    <property type="term" value="P:nuclear polyadenylation-dependent snoRNA catabolic process"/>
    <property type="evidence" value="ECO:0007669"/>
    <property type="project" value="TreeGrafter"/>
</dbReference>
<evidence type="ECO:0000256" key="3">
    <source>
        <dbReference type="ARBA" id="ARBA00022737"/>
    </source>
</evidence>
<evidence type="ECO:0000256" key="4">
    <source>
        <dbReference type="ARBA" id="ARBA00022771"/>
    </source>
</evidence>
<dbReference type="OMA" id="CTEPWRS"/>
<dbReference type="InterPro" id="IPR036875">
    <property type="entry name" value="Znf_CCHC_sf"/>
</dbReference>
<keyword evidence="5" id="KW-0862">Zinc</keyword>
<dbReference type="OrthoDB" id="7608935at2759"/>
<feature type="compositionally biased region" description="Basic residues" evidence="8">
    <location>
        <begin position="590"/>
        <end position="608"/>
    </location>
</feature>
<name>A0A084Q812_STAC4</name>
<dbReference type="HOGENOM" id="CLU_023950_0_0_1"/>
<dbReference type="PANTHER" id="PTHR46543">
    <property type="entry name" value="ZINC FINGER CCHC DOMAIN-CONTAINING PROTEIN 7"/>
    <property type="match status" value="1"/>
</dbReference>
<dbReference type="GO" id="GO:0008270">
    <property type="term" value="F:zinc ion binding"/>
    <property type="evidence" value="ECO:0007669"/>
    <property type="project" value="UniProtKB-KW"/>
</dbReference>
<evidence type="ECO:0000256" key="2">
    <source>
        <dbReference type="ARBA" id="ARBA00022723"/>
    </source>
</evidence>
<feature type="compositionally biased region" description="Low complexity" evidence="8">
    <location>
        <begin position="192"/>
        <end position="203"/>
    </location>
</feature>
<feature type="domain" description="CCHC-type" evidence="9">
    <location>
        <begin position="278"/>
        <end position="291"/>
    </location>
</feature>
<accession>A0A084Q812</accession>
<evidence type="ECO:0000256" key="7">
    <source>
        <dbReference type="PROSITE-ProRule" id="PRU00047"/>
    </source>
</evidence>
<keyword evidence="2" id="KW-0479">Metal-binding</keyword>
<dbReference type="GO" id="GO:0071038">
    <property type="term" value="P:TRAMP-dependent tRNA surveillance pathway"/>
    <property type="evidence" value="ECO:0007669"/>
    <property type="project" value="TreeGrafter"/>
</dbReference>
<dbReference type="STRING" id="1283841.A0A084Q812"/>
<dbReference type="GO" id="GO:0071037">
    <property type="term" value="P:nuclear polyadenylation-dependent snRNA catabolic process"/>
    <property type="evidence" value="ECO:0007669"/>
    <property type="project" value="TreeGrafter"/>
</dbReference>
<evidence type="ECO:0000256" key="6">
    <source>
        <dbReference type="ARBA" id="ARBA00023242"/>
    </source>
</evidence>
<dbReference type="InterPro" id="IPR001878">
    <property type="entry name" value="Znf_CCHC"/>
</dbReference>
<evidence type="ECO:0000256" key="8">
    <source>
        <dbReference type="SAM" id="MobiDB-lite"/>
    </source>
</evidence>
<feature type="region of interest" description="Disordered" evidence="8">
    <location>
        <begin position="484"/>
        <end position="608"/>
    </location>
</feature>
<organism evidence="10 11">
    <name type="scientific">Stachybotrys chlorohalonatus (strain IBT 40285)</name>
    <dbReference type="NCBI Taxonomy" id="1283841"/>
    <lineage>
        <taxon>Eukaryota</taxon>
        <taxon>Fungi</taxon>
        <taxon>Dikarya</taxon>
        <taxon>Ascomycota</taxon>
        <taxon>Pezizomycotina</taxon>
        <taxon>Sordariomycetes</taxon>
        <taxon>Hypocreomycetidae</taxon>
        <taxon>Hypocreales</taxon>
        <taxon>Stachybotryaceae</taxon>
        <taxon>Stachybotrys</taxon>
    </lineage>
</organism>
<feature type="compositionally biased region" description="Gly residues" evidence="8">
    <location>
        <begin position="577"/>
        <end position="589"/>
    </location>
</feature>
<dbReference type="Proteomes" id="UP000028524">
    <property type="component" value="Unassembled WGS sequence"/>
</dbReference>
<dbReference type="GO" id="GO:0071039">
    <property type="term" value="P:nuclear polyadenylation-dependent CUT catabolic process"/>
    <property type="evidence" value="ECO:0007669"/>
    <property type="project" value="TreeGrafter"/>
</dbReference>
<evidence type="ECO:0000256" key="1">
    <source>
        <dbReference type="ARBA" id="ARBA00004123"/>
    </source>
</evidence>
<dbReference type="PROSITE" id="PS50158">
    <property type="entry name" value="ZF_CCHC"/>
    <property type="match status" value="1"/>
</dbReference>
<dbReference type="GO" id="GO:0071031">
    <property type="term" value="P:nuclear mRNA surveillance of mRNA 3'-end processing"/>
    <property type="evidence" value="ECO:0007669"/>
    <property type="project" value="TreeGrafter"/>
</dbReference>
<reference evidence="10 11" key="1">
    <citation type="journal article" date="2014" name="BMC Genomics">
        <title>Comparative genome sequencing reveals chemotype-specific gene clusters in the toxigenic black mold Stachybotrys.</title>
        <authorList>
            <person name="Semeiks J."/>
            <person name="Borek D."/>
            <person name="Otwinowski Z."/>
            <person name="Grishin N.V."/>
        </authorList>
    </citation>
    <scope>NUCLEOTIDE SEQUENCE [LARGE SCALE GENOMIC DNA]</scope>
    <source>
        <strain evidence="10 11">IBT 40285</strain>
    </source>
</reference>
<keyword evidence="6" id="KW-0539">Nucleus</keyword>
<evidence type="ECO:0000313" key="10">
    <source>
        <dbReference type="EMBL" id="KFA60097.1"/>
    </source>
</evidence>
<dbReference type="EMBL" id="KL661925">
    <property type="protein sequence ID" value="KFA60097.1"/>
    <property type="molecule type" value="Genomic_DNA"/>
</dbReference>
<keyword evidence="4 7" id="KW-0863">Zinc-finger</keyword>
<feature type="compositionally biased region" description="Polar residues" evidence="8">
    <location>
        <begin position="556"/>
        <end position="576"/>
    </location>
</feature>
<evidence type="ECO:0000256" key="5">
    <source>
        <dbReference type="ARBA" id="ARBA00022833"/>
    </source>
</evidence>
<protein>
    <recommendedName>
        <fullName evidence="9">CCHC-type domain-containing protein</fullName>
    </recommendedName>
</protein>
<feature type="compositionally biased region" description="Acidic residues" evidence="8">
    <location>
        <begin position="56"/>
        <end position="71"/>
    </location>
</feature>
<keyword evidence="3" id="KW-0677">Repeat</keyword>
<evidence type="ECO:0000259" key="9">
    <source>
        <dbReference type="PROSITE" id="PS50158"/>
    </source>
</evidence>
<keyword evidence="11" id="KW-1185">Reference proteome</keyword>
<dbReference type="GO" id="GO:0031499">
    <property type="term" value="C:TRAMP complex"/>
    <property type="evidence" value="ECO:0007669"/>
    <property type="project" value="TreeGrafter"/>
</dbReference>
<dbReference type="InterPro" id="IPR051644">
    <property type="entry name" value="TRAMP_AT-DNA-binding"/>
</dbReference>